<gene>
    <name evidence="2" type="ORF">JCGZ_18474</name>
</gene>
<reference evidence="2 3" key="1">
    <citation type="journal article" date="2014" name="PLoS ONE">
        <title>Global Analysis of Gene Expression Profiles in Physic Nut (Jatropha curcas L.) Seedlings Exposed to Salt Stress.</title>
        <authorList>
            <person name="Zhang L."/>
            <person name="Zhang C."/>
            <person name="Wu P."/>
            <person name="Chen Y."/>
            <person name="Li M."/>
            <person name="Jiang H."/>
            <person name="Wu G."/>
        </authorList>
    </citation>
    <scope>NUCLEOTIDE SEQUENCE [LARGE SCALE GENOMIC DNA]</scope>
    <source>
        <strain evidence="3">cv. GZQX0401</strain>
        <tissue evidence="2">Young leaves</tissue>
    </source>
</reference>
<evidence type="ECO:0008006" key="4">
    <source>
        <dbReference type="Google" id="ProtNLM"/>
    </source>
</evidence>
<dbReference type="Proteomes" id="UP000027138">
    <property type="component" value="Unassembled WGS sequence"/>
</dbReference>
<organism evidence="2 3">
    <name type="scientific">Jatropha curcas</name>
    <name type="common">Barbados nut</name>
    <dbReference type="NCBI Taxonomy" id="180498"/>
    <lineage>
        <taxon>Eukaryota</taxon>
        <taxon>Viridiplantae</taxon>
        <taxon>Streptophyta</taxon>
        <taxon>Embryophyta</taxon>
        <taxon>Tracheophyta</taxon>
        <taxon>Spermatophyta</taxon>
        <taxon>Magnoliopsida</taxon>
        <taxon>eudicotyledons</taxon>
        <taxon>Gunneridae</taxon>
        <taxon>Pentapetalae</taxon>
        <taxon>rosids</taxon>
        <taxon>fabids</taxon>
        <taxon>Malpighiales</taxon>
        <taxon>Euphorbiaceae</taxon>
        <taxon>Crotonoideae</taxon>
        <taxon>Jatropheae</taxon>
        <taxon>Jatropha</taxon>
    </lineage>
</organism>
<name>A0A067KCE0_JATCU</name>
<dbReference type="AlphaFoldDB" id="A0A067KCE0"/>
<keyword evidence="3" id="KW-1185">Reference proteome</keyword>
<protein>
    <recommendedName>
        <fullName evidence="4">RNase H type-1 domain-containing protein</fullName>
    </recommendedName>
</protein>
<evidence type="ECO:0000256" key="1">
    <source>
        <dbReference type="SAM" id="MobiDB-lite"/>
    </source>
</evidence>
<sequence length="103" mass="11532">MWDSPKWQPPDVQDVTYTPPRDSASSLRFAPPLARGPRGLLARDSRVSLCHCYQEANRMADGLANLAVVSPARRSILQQPHAAVLELLRWDRCGTSWPRLVPS</sequence>
<evidence type="ECO:0000313" key="2">
    <source>
        <dbReference type="EMBL" id="KDP29905.1"/>
    </source>
</evidence>
<dbReference type="OrthoDB" id="1436503at2759"/>
<accession>A0A067KCE0</accession>
<proteinExistence type="predicted"/>
<dbReference type="EMBL" id="KK914724">
    <property type="protein sequence ID" value="KDP29905.1"/>
    <property type="molecule type" value="Genomic_DNA"/>
</dbReference>
<feature type="region of interest" description="Disordered" evidence="1">
    <location>
        <begin position="1"/>
        <end position="29"/>
    </location>
</feature>
<evidence type="ECO:0000313" key="3">
    <source>
        <dbReference type="Proteomes" id="UP000027138"/>
    </source>
</evidence>